<reference evidence="2 3" key="1">
    <citation type="submission" date="2018-01" db="EMBL/GenBank/DDBJ databases">
        <title>Complete genome sequencing of Sporolactobacillus terrae DLG3.</title>
        <authorList>
            <person name="Nam Y.-D."/>
            <person name="Kang J."/>
            <person name="Chung W.-H."/>
        </authorList>
    </citation>
    <scope>NUCLEOTIDE SEQUENCE [LARGE SCALE GENOMIC DNA]</scope>
    <source>
        <strain evidence="2 3">DLG3</strain>
    </source>
</reference>
<keyword evidence="3" id="KW-1185">Reference proteome</keyword>
<organism evidence="2 3">
    <name type="scientific">Sporolactobacillus terrae</name>
    <dbReference type="NCBI Taxonomy" id="269673"/>
    <lineage>
        <taxon>Bacteria</taxon>
        <taxon>Bacillati</taxon>
        <taxon>Bacillota</taxon>
        <taxon>Bacilli</taxon>
        <taxon>Bacillales</taxon>
        <taxon>Sporolactobacillaceae</taxon>
        <taxon>Sporolactobacillus</taxon>
    </lineage>
</organism>
<dbReference type="Pfam" id="PF04860">
    <property type="entry name" value="Phage_portal"/>
    <property type="match status" value="1"/>
</dbReference>
<dbReference type="Gene3D" id="3.40.140.120">
    <property type="match status" value="1"/>
</dbReference>
<protein>
    <recommendedName>
        <fullName evidence="4">Phage portal protein</fullName>
    </recommendedName>
</protein>
<dbReference type="Gene3D" id="1.20.1270.210">
    <property type="match status" value="1"/>
</dbReference>
<evidence type="ECO:0000256" key="1">
    <source>
        <dbReference type="SAM" id="MobiDB-lite"/>
    </source>
</evidence>
<proteinExistence type="predicted"/>
<sequence length="374" mass="42188">MGFLNWNSHRQSNKKISGVIVGQRYHSFTIDENSALKIPLLSKGINLIANDIAGIPLLKNEKECASDALHVPDFQSKEEWLQDLIQQLLLHGRAYLYNSGKAWQVLESKRMTENGISEDAITVDHYRYVYSGLAGQKEISPEKLICFHYGNGVLNYDELLQAALQMQHYQAITLQQAQKPNGILTTTGKLMKDSAEKIRSQWENLIKGNKIAVLESGLEYKQLSLNPDQMTMPEMSKILNVSIADALNLQPEMIISSSNKYNSLPQRNSLYMDDTLQPIINCLENGLQRIISNIKFDVTQFENKLDQESKMQLLKDQLDYSLINTDEARAALGLKPTGNPQKHYSTGKAYQNADGTLFQPNLPQQQKNNDQASA</sequence>
<accession>A0ABX5Q752</accession>
<dbReference type="InterPro" id="IPR006944">
    <property type="entry name" value="Phage/GTA_portal"/>
</dbReference>
<dbReference type="RefSeq" id="WP_128166667.1">
    <property type="nucleotide sequence ID" value="NZ_CP025688.1"/>
</dbReference>
<dbReference type="Proteomes" id="UP000285882">
    <property type="component" value="Chromosome"/>
</dbReference>
<gene>
    <name evidence="2" type="ORF">C0674_07430</name>
</gene>
<feature type="region of interest" description="Disordered" evidence="1">
    <location>
        <begin position="333"/>
        <end position="374"/>
    </location>
</feature>
<name>A0ABX5Q752_9BACL</name>
<evidence type="ECO:0008006" key="4">
    <source>
        <dbReference type="Google" id="ProtNLM"/>
    </source>
</evidence>
<feature type="compositionally biased region" description="Polar residues" evidence="1">
    <location>
        <begin position="358"/>
        <end position="374"/>
    </location>
</feature>
<evidence type="ECO:0000313" key="2">
    <source>
        <dbReference type="EMBL" id="QAA22468.1"/>
    </source>
</evidence>
<dbReference type="EMBL" id="CP025688">
    <property type="protein sequence ID" value="QAA22468.1"/>
    <property type="molecule type" value="Genomic_DNA"/>
</dbReference>
<evidence type="ECO:0000313" key="3">
    <source>
        <dbReference type="Proteomes" id="UP000285882"/>
    </source>
</evidence>
<dbReference type="Gene3D" id="3.30.1120.70">
    <property type="match status" value="1"/>
</dbReference>